<dbReference type="SUPFAM" id="SSF110738">
    <property type="entry name" value="Glycerate kinase I"/>
    <property type="match status" value="1"/>
</dbReference>
<keyword evidence="2 4" id="KW-0808">Transferase</keyword>
<evidence type="ECO:0000256" key="3">
    <source>
        <dbReference type="ARBA" id="ARBA00022777"/>
    </source>
</evidence>
<evidence type="ECO:0000256" key="1">
    <source>
        <dbReference type="ARBA" id="ARBA00006284"/>
    </source>
</evidence>
<dbReference type="GO" id="GO:0008887">
    <property type="term" value="F:glycerate kinase activity"/>
    <property type="evidence" value="ECO:0007669"/>
    <property type="project" value="UniProtKB-EC"/>
</dbReference>
<dbReference type="Gene3D" id="3.40.50.10350">
    <property type="entry name" value="Glycerate kinase, domain 1"/>
    <property type="match status" value="1"/>
</dbReference>
<reference evidence="5 6" key="1">
    <citation type="submission" date="2023-05" db="EMBL/GenBank/DDBJ databases">
        <title>Novel species of genus Flectobacillus isolated from stream in China.</title>
        <authorList>
            <person name="Lu H."/>
        </authorList>
    </citation>
    <scope>NUCLEOTIDE SEQUENCE [LARGE SCALE GENOMIC DNA]</scope>
    <source>
        <strain evidence="5 6">DC10W</strain>
    </source>
</reference>
<dbReference type="Proteomes" id="UP001236569">
    <property type="component" value="Unassembled WGS sequence"/>
</dbReference>
<sequence>MNVLIACDSFKDALSATEVCNAIAEGILYNFPESQIIQKPLADGGEGTLEALKVALNGTYQFVQTFDALHRPIEASYLWIAQQKIAIVEMAKASGLELLKPEERNVMTTSTFGTGVLIRHALDKGAQKIFLTVGGSATNDAGMGMAKALGYKFLDDKGNYLEASGENLKKIASINAKNIDKRIHLTEFYVATDVTNPLFGKNGAAYIYAPQKGANQEEVVELNHGLEHIHQLFKDTFSIDTQEIAGSGAGGGIGAGGICFLGGKVISAANWVFEAIGLSSAIEQTDIVITGEGRIDSQSFQGKVLSEVLKYAKTYHKPIFGVAGQIQELDKLLEIPEMVYVSAIQTGPQSLADSLKNSRELLIQKGKVIGKMLKTIYHG</sequence>
<dbReference type="Pfam" id="PF02595">
    <property type="entry name" value="Gly_kinase"/>
    <property type="match status" value="1"/>
</dbReference>
<evidence type="ECO:0000256" key="4">
    <source>
        <dbReference type="PIRNR" id="PIRNR006078"/>
    </source>
</evidence>
<proteinExistence type="inferred from homology"/>
<dbReference type="InterPro" id="IPR004381">
    <property type="entry name" value="Glycerate_kinase"/>
</dbReference>
<dbReference type="NCBIfam" id="TIGR00045">
    <property type="entry name" value="glycerate kinase"/>
    <property type="match status" value="1"/>
</dbReference>
<dbReference type="PANTHER" id="PTHR21599">
    <property type="entry name" value="GLYCERATE KINASE"/>
    <property type="match status" value="1"/>
</dbReference>
<comment type="caution">
    <text evidence="5">The sequence shown here is derived from an EMBL/GenBank/DDBJ whole genome shotgun (WGS) entry which is preliminary data.</text>
</comment>
<keyword evidence="6" id="KW-1185">Reference proteome</keyword>
<dbReference type="RefSeq" id="WP_283368425.1">
    <property type="nucleotide sequence ID" value="NZ_JASHID010000001.1"/>
</dbReference>
<dbReference type="PIRSF" id="PIRSF006078">
    <property type="entry name" value="GlxK"/>
    <property type="match status" value="1"/>
</dbReference>
<evidence type="ECO:0000313" key="6">
    <source>
        <dbReference type="Proteomes" id="UP001236569"/>
    </source>
</evidence>
<organism evidence="5 6">
    <name type="scientific">Flectobacillus longus</name>
    <dbReference type="NCBI Taxonomy" id="2984207"/>
    <lineage>
        <taxon>Bacteria</taxon>
        <taxon>Pseudomonadati</taxon>
        <taxon>Bacteroidota</taxon>
        <taxon>Cytophagia</taxon>
        <taxon>Cytophagales</taxon>
        <taxon>Flectobacillaceae</taxon>
        <taxon>Flectobacillus</taxon>
    </lineage>
</organism>
<comment type="similarity">
    <text evidence="1 4">Belongs to the glycerate kinase type-1 family.</text>
</comment>
<dbReference type="EMBL" id="JASHID010000001">
    <property type="protein sequence ID" value="MDI9863094.1"/>
    <property type="molecule type" value="Genomic_DNA"/>
</dbReference>
<dbReference type="PANTHER" id="PTHR21599:SF0">
    <property type="entry name" value="GLYCERATE KINASE"/>
    <property type="match status" value="1"/>
</dbReference>
<gene>
    <name evidence="5" type="ORF">QM480_02055</name>
</gene>
<dbReference type="InterPro" id="IPR036129">
    <property type="entry name" value="Glycerate_kinase_sf"/>
</dbReference>
<evidence type="ECO:0000256" key="2">
    <source>
        <dbReference type="ARBA" id="ARBA00022679"/>
    </source>
</evidence>
<accession>A0ABT6YI71</accession>
<dbReference type="Gene3D" id="3.90.1510.10">
    <property type="entry name" value="Glycerate kinase, domain 2"/>
    <property type="match status" value="1"/>
</dbReference>
<protein>
    <submittedName>
        <fullName evidence="5">Glycerate kinase</fullName>
        <ecNumber evidence="5">2.7.1.31</ecNumber>
    </submittedName>
</protein>
<dbReference type="EC" id="2.7.1.31" evidence="5"/>
<dbReference type="InterPro" id="IPR018193">
    <property type="entry name" value="Glyc_kinase_flavodox-like_fold"/>
</dbReference>
<keyword evidence="3 4" id="KW-0418">Kinase</keyword>
<evidence type="ECO:0000313" key="5">
    <source>
        <dbReference type="EMBL" id="MDI9863094.1"/>
    </source>
</evidence>
<name>A0ABT6YI71_9BACT</name>
<dbReference type="InterPro" id="IPR018197">
    <property type="entry name" value="Glycerate_kinase_RE-like"/>
</dbReference>